<name>A0A1F4SV34_UNCSA</name>
<evidence type="ECO:0000256" key="2">
    <source>
        <dbReference type="ARBA" id="ARBA00022741"/>
    </source>
</evidence>
<dbReference type="STRING" id="1802579.A2310_08130"/>
<evidence type="ECO:0000259" key="5">
    <source>
        <dbReference type="PROSITE" id="PS50011"/>
    </source>
</evidence>
<evidence type="ECO:0000256" key="4">
    <source>
        <dbReference type="ARBA" id="ARBA00022840"/>
    </source>
</evidence>
<dbReference type="GO" id="GO:0005524">
    <property type="term" value="F:ATP binding"/>
    <property type="evidence" value="ECO:0007669"/>
    <property type="project" value="UniProtKB-KW"/>
</dbReference>
<sequence>MLRLAVTRDVKAVMAANSDILEREKTCSLSLSTCSSVRTNRSLTSTCRPSSLVINEINLNGPEIFPKVNIFEKLECGGMGTLFWGSYGKKGKLVIVKIPNQLDLSADLVKEGHLLSELNRIGSIYLPSFYGIGAIFIRDPFNNEKVSLPYYVMEYIPGLNLNNYIKSYMATYGDAIPFWQVTLFSLETFLAVLDLHNIVGVAHRDLCASNLLISTRKDDSSSIKVIDFGVAKRKGTDDETLQAHYKERIISGRLSYKPPEVLIDGGEGNVDVAMKTDLYALGLTMFFMLTGKTYYYKSEDFHLTDRIPAEALRQIPKDFADIIFRLTNNDISKRLVDYKEINDCLINLFISYGQEAANRFDFIP</sequence>
<protein>
    <recommendedName>
        <fullName evidence="5">Protein kinase domain-containing protein</fullName>
    </recommendedName>
</protein>
<dbReference type="Gene3D" id="1.10.510.10">
    <property type="entry name" value="Transferase(Phosphotransferase) domain 1"/>
    <property type="match status" value="1"/>
</dbReference>
<keyword evidence="4" id="KW-0067">ATP-binding</keyword>
<evidence type="ECO:0000313" key="6">
    <source>
        <dbReference type="EMBL" id="OGC24280.1"/>
    </source>
</evidence>
<dbReference type="GO" id="GO:0000407">
    <property type="term" value="C:phagophore assembly site"/>
    <property type="evidence" value="ECO:0007669"/>
    <property type="project" value="TreeGrafter"/>
</dbReference>
<dbReference type="AlphaFoldDB" id="A0A1F4SV34"/>
<dbReference type="PANTHER" id="PTHR24348">
    <property type="entry name" value="SERINE/THREONINE-PROTEIN KINASE UNC-51-RELATED"/>
    <property type="match status" value="1"/>
</dbReference>
<dbReference type="InterPro" id="IPR000719">
    <property type="entry name" value="Prot_kinase_dom"/>
</dbReference>
<organism evidence="6 7">
    <name type="scientific">candidate division WOR-1 bacterium RIFOXYB2_FULL_37_13</name>
    <dbReference type="NCBI Taxonomy" id="1802579"/>
    <lineage>
        <taxon>Bacteria</taxon>
        <taxon>Bacillati</taxon>
        <taxon>Saganbacteria</taxon>
    </lineage>
</organism>
<dbReference type="EMBL" id="MEUB01000010">
    <property type="protein sequence ID" value="OGC24280.1"/>
    <property type="molecule type" value="Genomic_DNA"/>
</dbReference>
<evidence type="ECO:0000313" key="7">
    <source>
        <dbReference type="Proteomes" id="UP000178417"/>
    </source>
</evidence>
<dbReference type="GO" id="GO:0004674">
    <property type="term" value="F:protein serine/threonine kinase activity"/>
    <property type="evidence" value="ECO:0007669"/>
    <property type="project" value="InterPro"/>
</dbReference>
<dbReference type="InterPro" id="IPR011009">
    <property type="entry name" value="Kinase-like_dom_sf"/>
</dbReference>
<dbReference type="GO" id="GO:0005776">
    <property type="term" value="C:autophagosome"/>
    <property type="evidence" value="ECO:0007669"/>
    <property type="project" value="TreeGrafter"/>
</dbReference>
<dbReference type="SUPFAM" id="SSF56112">
    <property type="entry name" value="Protein kinase-like (PK-like)"/>
    <property type="match status" value="1"/>
</dbReference>
<dbReference type="Pfam" id="PF00069">
    <property type="entry name" value="Pkinase"/>
    <property type="match status" value="1"/>
</dbReference>
<evidence type="ECO:0000256" key="3">
    <source>
        <dbReference type="ARBA" id="ARBA00022777"/>
    </source>
</evidence>
<dbReference type="GO" id="GO:0005829">
    <property type="term" value="C:cytosol"/>
    <property type="evidence" value="ECO:0007669"/>
    <property type="project" value="TreeGrafter"/>
</dbReference>
<feature type="domain" description="Protein kinase" evidence="5">
    <location>
        <begin position="68"/>
        <end position="350"/>
    </location>
</feature>
<keyword evidence="2" id="KW-0547">Nucleotide-binding</keyword>
<accession>A0A1F4SV34</accession>
<proteinExistence type="predicted"/>
<dbReference type="Proteomes" id="UP000178417">
    <property type="component" value="Unassembled WGS sequence"/>
</dbReference>
<dbReference type="GO" id="GO:0016020">
    <property type="term" value="C:membrane"/>
    <property type="evidence" value="ECO:0007669"/>
    <property type="project" value="TreeGrafter"/>
</dbReference>
<keyword evidence="1" id="KW-0808">Transferase</keyword>
<dbReference type="PANTHER" id="PTHR24348:SF22">
    <property type="entry name" value="NON-SPECIFIC SERINE_THREONINE PROTEIN KINASE"/>
    <property type="match status" value="1"/>
</dbReference>
<dbReference type="PROSITE" id="PS50011">
    <property type="entry name" value="PROTEIN_KINASE_DOM"/>
    <property type="match status" value="1"/>
</dbReference>
<reference evidence="6 7" key="1">
    <citation type="journal article" date="2016" name="Nat. Commun.">
        <title>Thousands of microbial genomes shed light on interconnected biogeochemical processes in an aquifer system.</title>
        <authorList>
            <person name="Anantharaman K."/>
            <person name="Brown C.T."/>
            <person name="Hug L.A."/>
            <person name="Sharon I."/>
            <person name="Castelle C.J."/>
            <person name="Probst A.J."/>
            <person name="Thomas B.C."/>
            <person name="Singh A."/>
            <person name="Wilkins M.J."/>
            <person name="Karaoz U."/>
            <person name="Brodie E.L."/>
            <person name="Williams K.H."/>
            <person name="Hubbard S.S."/>
            <person name="Banfield J.F."/>
        </authorList>
    </citation>
    <scope>NUCLEOTIDE SEQUENCE [LARGE SCALE GENOMIC DNA]</scope>
</reference>
<comment type="caution">
    <text evidence="6">The sequence shown here is derived from an EMBL/GenBank/DDBJ whole genome shotgun (WGS) entry which is preliminary data.</text>
</comment>
<gene>
    <name evidence="6" type="ORF">A2310_08130</name>
</gene>
<keyword evidence="3" id="KW-0418">Kinase</keyword>
<evidence type="ECO:0000256" key="1">
    <source>
        <dbReference type="ARBA" id="ARBA00022679"/>
    </source>
</evidence>
<dbReference type="InterPro" id="IPR045269">
    <property type="entry name" value="Atg1-like"/>
</dbReference>